<accession>A0A8D5A686</accession>
<dbReference type="PROSITE" id="PS50943">
    <property type="entry name" value="HTH_CROC1"/>
    <property type="match status" value="1"/>
</dbReference>
<dbReference type="Proteomes" id="UP000320585">
    <property type="component" value="Chromosome"/>
</dbReference>
<feature type="domain" description="HTH cro/C1-type" evidence="2">
    <location>
        <begin position="11"/>
        <end position="70"/>
    </location>
</feature>
<dbReference type="Pfam" id="PF06114">
    <property type="entry name" value="Peptidase_M78"/>
    <property type="match status" value="1"/>
</dbReference>
<dbReference type="InterPro" id="IPR010982">
    <property type="entry name" value="Lambda_DNA-bd_dom_sf"/>
</dbReference>
<keyword evidence="4" id="KW-1185">Reference proteome</keyword>
<dbReference type="KEGG" id="dho:Dia5BBH33_15510"/>
<dbReference type="Gene3D" id="1.10.10.2910">
    <property type="match status" value="1"/>
</dbReference>
<comment type="similarity">
    <text evidence="1">Belongs to the short-chain fatty acyl-CoA assimilation regulator (ScfR) family.</text>
</comment>
<dbReference type="PANTHER" id="PTHR43236">
    <property type="entry name" value="ANTITOXIN HIGA1"/>
    <property type="match status" value="1"/>
</dbReference>
<dbReference type="InterPro" id="IPR010359">
    <property type="entry name" value="IrrE_HExxH"/>
</dbReference>
<sequence>MKAQIFSGVRLKKARLFNEMTLSDLAKEISAIPHSITKQSLSLYENGSVAPKYETILAFVKVLQFPYDYFFENDSFTSSSESTYFRSLQSTSKRIRLAYREQADFTLDIFSVLNKYVNFPPLRLTQLPFDVPDLSDEEISESEITNQEIEKVADQLRLYWKIPNGPIKSMQYLVENNGILVSQISDTEKGVDAFSQQKTIDGSIRPLITLAVGKKPACRIRFDIGHELGHIILHPWSENLEELSPANFRERENQAQRFAGALLLPRNEFVKDVMVAPLDLDYYIILKQKWNVSIQAMLYRARQLNIIDPEFYQKLMIKLSRKGWRKEEPLDHAPYILPNTIMSRAIQLMLSNSYSAEDILSAMKVNGLSLYPEMIERLCSLPHRTLTPKTSFPPLSIK</sequence>
<dbReference type="InterPro" id="IPR052345">
    <property type="entry name" value="Rad_response_metalloprotease"/>
</dbReference>
<protein>
    <recommendedName>
        <fullName evidence="2">HTH cro/C1-type domain-containing protein</fullName>
    </recommendedName>
</protein>
<evidence type="ECO:0000259" key="2">
    <source>
        <dbReference type="PROSITE" id="PS50943"/>
    </source>
</evidence>
<dbReference type="CDD" id="cd00093">
    <property type="entry name" value="HTH_XRE"/>
    <property type="match status" value="1"/>
</dbReference>
<dbReference type="PANTHER" id="PTHR43236:SF1">
    <property type="entry name" value="BLL7220 PROTEIN"/>
    <property type="match status" value="1"/>
</dbReference>
<gene>
    <name evidence="3" type="ORF">Dia5BBH33_15510</name>
</gene>
<evidence type="ECO:0000256" key="1">
    <source>
        <dbReference type="ARBA" id="ARBA00007227"/>
    </source>
</evidence>
<dbReference type="Gene3D" id="1.10.260.40">
    <property type="entry name" value="lambda repressor-like DNA-binding domains"/>
    <property type="match status" value="1"/>
</dbReference>
<dbReference type="SMART" id="SM00530">
    <property type="entry name" value="HTH_XRE"/>
    <property type="match status" value="1"/>
</dbReference>
<evidence type="ECO:0000313" key="3">
    <source>
        <dbReference type="EMBL" id="BBK25616.1"/>
    </source>
</evidence>
<dbReference type="InterPro" id="IPR001387">
    <property type="entry name" value="Cro/C1-type_HTH"/>
</dbReference>
<dbReference type="EMBL" id="AP019697">
    <property type="protein sequence ID" value="BBK25616.1"/>
    <property type="molecule type" value="Genomic_DNA"/>
</dbReference>
<evidence type="ECO:0000313" key="4">
    <source>
        <dbReference type="Proteomes" id="UP000320585"/>
    </source>
</evidence>
<dbReference type="GeneID" id="92716773"/>
<reference evidence="4" key="1">
    <citation type="submission" date="2019-05" db="EMBL/GenBank/DDBJ databases">
        <title>Complete genome sequencing of Dialister sp. strain 5BBH33.</title>
        <authorList>
            <person name="Sakamoto M."/>
            <person name="Murakami T."/>
            <person name="Mori H."/>
        </authorList>
    </citation>
    <scope>NUCLEOTIDE SEQUENCE [LARGE SCALE GENOMIC DNA]</scope>
    <source>
        <strain evidence="4">5BBH33</strain>
    </source>
</reference>
<organism evidence="3 4">
    <name type="scientific">Dialister hominis</name>
    <dbReference type="NCBI Taxonomy" id="2582419"/>
    <lineage>
        <taxon>Bacteria</taxon>
        <taxon>Bacillati</taxon>
        <taxon>Bacillota</taxon>
        <taxon>Negativicutes</taxon>
        <taxon>Veillonellales</taxon>
        <taxon>Veillonellaceae</taxon>
        <taxon>Dialister</taxon>
    </lineage>
</organism>
<dbReference type="RefSeq" id="WP_143332695.1">
    <property type="nucleotide sequence ID" value="NZ_AP019697.1"/>
</dbReference>
<proteinExistence type="inferred from homology"/>
<dbReference type="AlphaFoldDB" id="A0A8D5A686"/>
<dbReference type="OrthoDB" id="9816277at2"/>
<name>A0A8D5A686_9FIRM</name>
<dbReference type="GO" id="GO:0003677">
    <property type="term" value="F:DNA binding"/>
    <property type="evidence" value="ECO:0007669"/>
    <property type="project" value="InterPro"/>
</dbReference>
<dbReference type="Pfam" id="PF01381">
    <property type="entry name" value="HTH_3"/>
    <property type="match status" value="1"/>
</dbReference>
<dbReference type="SUPFAM" id="SSF47413">
    <property type="entry name" value="lambda repressor-like DNA-binding domains"/>
    <property type="match status" value="1"/>
</dbReference>